<sequence>MEEEKNYQKINYEENLEELKFDQVMTLEEDPALSAGVVRRTAESRMGKLSKDINSLASQVYRRMDTLEFQMNTLGDRVRKVEERLSALEWSTDALGNKVTEGFNKMTEGFNKMTEDSTEWKTK</sequence>
<gene>
    <name evidence="1" type="ORF">ECRASSUSDP1_LOCUS23430</name>
</gene>
<dbReference type="Proteomes" id="UP001295684">
    <property type="component" value="Unassembled WGS sequence"/>
</dbReference>
<name>A0AAD1XZX2_EUPCR</name>
<evidence type="ECO:0000313" key="2">
    <source>
        <dbReference type="Proteomes" id="UP001295684"/>
    </source>
</evidence>
<reference evidence="1" key="1">
    <citation type="submission" date="2023-07" db="EMBL/GenBank/DDBJ databases">
        <authorList>
            <consortium name="AG Swart"/>
            <person name="Singh M."/>
            <person name="Singh A."/>
            <person name="Seah K."/>
            <person name="Emmerich C."/>
        </authorList>
    </citation>
    <scope>NUCLEOTIDE SEQUENCE</scope>
    <source>
        <strain evidence="1">DP1</strain>
    </source>
</reference>
<keyword evidence="2" id="KW-1185">Reference proteome</keyword>
<evidence type="ECO:0000313" key="1">
    <source>
        <dbReference type="EMBL" id="CAI2381963.1"/>
    </source>
</evidence>
<comment type="caution">
    <text evidence="1">The sequence shown here is derived from an EMBL/GenBank/DDBJ whole genome shotgun (WGS) entry which is preliminary data.</text>
</comment>
<protein>
    <submittedName>
        <fullName evidence="1">Uncharacterized protein</fullName>
    </submittedName>
</protein>
<accession>A0AAD1XZX2</accession>
<dbReference type="AlphaFoldDB" id="A0AAD1XZX2"/>
<organism evidence="1 2">
    <name type="scientific">Euplotes crassus</name>
    <dbReference type="NCBI Taxonomy" id="5936"/>
    <lineage>
        <taxon>Eukaryota</taxon>
        <taxon>Sar</taxon>
        <taxon>Alveolata</taxon>
        <taxon>Ciliophora</taxon>
        <taxon>Intramacronucleata</taxon>
        <taxon>Spirotrichea</taxon>
        <taxon>Hypotrichia</taxon>
        <taxon>Euplotida</taxon>
        <taxon>Euplotidae</taxon>
        <taxon>Moneuplotes</taxon>
    </lineage>
</organism>
<proteinExistence type="predicted"/>
<dbReference type="EMBL" id="CAMPGE010024102">
    <property type="protein sequence ID" value="CAI2381963.1"/>
    <property type="molecule type" value="Genomic_DNA"/>
</dbReference>